<evidence type="ECO:0000313" key="4">
    <source>
        <dbReference type="EMBL" id="SDB83866.1"/>
    </source>
</evidence>
<accession>A0A1G6GRP2</accession>
<dbReference type="AlphaFoldDB" id="A0A1G6GRP2"/>
<feature type="transmembrane region" description="Helical" evidence="3">
    <location>
        <begin position="34"/>
        <end position="55"/>
    </location>
</feature>
<evidence type="ECO:0000313" key="5">
    <source>
        <dbReference type="Proteomes" id="UP000199086"/>
    </source>
</evidence>
<comment type="similarity">
    <text evidence="1">Belongs to the UPF0749 family.</text>
</comment>
<keyword evidence="5" id="KW-1185">Reference proteome</keyword>
<dbReference type="EMBL" id="FMYF01000004">
    <property type="protein sequence ID" value="SDB83866.1"/>
    <property type="molecule type" value="Genomic_DNA"/>
</dbReference>
<dbReference type="InterPro" id="IPR010273">
    <property type="entry name" value="DUF881"/>
</dbReference>
<keyword evidence="2" id="KW-0175">Coiled coil</keyword>
<keyword evidence="3" id="KW-1133">Transmembrane helix</keyword>
<dbReference type="Proteomes" id="UP000199086">
    <property type="component" value="Unassembled WGS sequence"/>
</dbReference>
<proteinExistence type="inferred from homology"/>
<name>A0A1G6GRP2_9ACTN</name>
<keyword evidence="3" id="KW-0812">Transmembrane</keyword>
<protein>
    <submittedName>
        <fullName evidence="4">Uncharacterized conserved protein YlxW, UPF0749 family</fullName>
    </submittedName>
</protein>
<feature type="coiled-coil region" evidence="2">
    <location>
        <begin position="62"/>
        <end position="96"/>
    </location>
</feature>
<evidence type="ECO:0000256" key="1">
    <source>
        <dbReference type="ARBA" id="ARBA00009108"/>
    </source>
</evidence>
<organism evidence="4 5">
    <name type="scientific">Raineyella antarctica</name>
    <dbReference type="NCBI Taxonomy" id="1577474"/>
    <lineage>
        <taxon>Bacteria</taxon>
        <taxon>Bacillati</taxon>
        <taxon>Actinomycetota</taxon>
        <taxon>Actinomycetes</taxon>
        <taxon>Propionibacteriales</taxon>
        <taxon>Propionibacteriaceae</taxon>
        <taxon>Raineyella</taxon>
    </lineage>
</organism>
<dbReference type="Gene3D" id="3.30.70.1880">
    <property type="entry name" value="Protein of unknown function DUF881"/>
    <property type="match status" value="1"/>
</dbReference>
<dbReference type="Pfam" id="PF05949">
    <property type="entry name" value="DUF881"/>
    <property type="match status" value="1"/>
</dbReference>
<evidence type="ECO:0000256" key="2">
    <source>
        <dbReference type="SAM" id="Coils"/>
    </source>
</evidence>
<sequence>MDLLREIQVNAVDPDYTRERAWSQGGRSARWMQLPVFAIAAMLFAMSAVMTTRAAPQIEKDRQAMVQSIEQSQQQQDALRNEIATTQAKVYDLQQQALANDAGSQRINAQSDSLAVASASTAVTGPGLTIVVDDATSNDPNSRVIDTDLQQMTNGLWQAGAEAISINGHRLTTLTAIRGAGDAITVDYRSLTRPYTVEVIGDPETLQQRFVATEGGTWWSYLQNNLGMTMNITREKALELPAASRVTLRYAKGGNP</sequence>
<dbReference type="PANTHER" id="PTHR37313:SF1">
    <property type="entry name" value="UPF0749 PROTEIN RV1823"/>
    <property type="match status" value="1"/>
</dbReference>
<keyword evidence="3" id="KW-0472">Membrane</keyword>
<dbReference type="GO" id="GO:0005886">
    <property type="term" value="C:plasma membrane"/>
    <property type="evidence" value="ECO:0007669"/>
    <property type="project" value="TreeGrafter"/>
</dbReference>
<dbReference type="STRING" id="1577474.GA0111570_104200"/>
<dbReference type="PANTHER" id="PTHR37313">
    <property type="entry name" value="UPF0749 PROTEIN RV1825"/>
    <property type="match status" value="1"/>
</dbReference>
<evidence type="ECO:0000256" key="3">
    <source>
        <dbReference type="SAM" id="Phobius"/>
    </source>
</evidence>
<reference evidence="4 5" key="1">
    <citation type="submission" date="2016-06" db="EMBL/GenBank/DDBJ databases">
        <authorList>
            <person name="Olsen C.W."/>
            <person name="Carey S."/>
            <person name="Hinshaw L."/>
            <person name="Karasin A.I."/>
        </authorList>
    </citation>
    <scope>NUCLEOTIDE SEQUENCE [LARGE SCALE GENOMIC DNA]</scope>
    <source>
        <strain evidence="4 5">LZ-22</strain>
    </source>
</reference>
<gene>
    <name evidence="4" type="ORF">GA0111570_104200</name>
</gene>